<sequence>MNSINKSLNVKRLINLASQTFLGCKTHGHGCSCHQRLHPTIDGNPKTHNLIRSITDSTPSHPRFSTSIDLNPSPSTEYAFEVSASQLRFGEGVTREVGLDFKNMKATKVGVFTDPTLAKLLPTKTAIESLESSQITYEVYQDCKIEPSLESWQNAINFARSRNFSHFLAVGGGSVIDTCKVANLFSCYPDSPLLDFVNAPIGKGLPITKTLKPLIAVPTTAGTGSETTGTAIFDYTQLQAKTGIANRALRPTLGIVDPLNTESCPRAVHVNSGLDVLFHSLESYTAIPYYERSPRPSNPLERPAYQGRNPISDVFSLWALKTTVEFLPRVARDPFDKEARSQMLLASTFAGIGFGNAGVHLCHGFSYPISGLNKRLAKYSASGYEVDGPLVPHGLSVALTGPSVFQFTADSSPERHLEAANIFGVASGHSKIDRISNSDVGSLIHDRIAEFLVNLGLPRGLKGIGYQEKDLDELVIGTLPQKRVLDLAPGNSDKETLKKILRKSLSF</sequence>
<evidence type="ECO:0000259" key="9">
    <source>
        <dbReference type="Pfam" id="PF25137"/>
    </source>
</evidence>
<comment type="catalytic activity">
    <reaction evidence="7">
        <text>4-hydroxybutanoate + 2-oxoglutarate = (R)-2-hydroxyglutarate + succinate semialdehyde</text>
        <dbReference type="Rhea" id="RHEA:24734"/>
        <dbReference type="ChEBI" id="CHEBI:15801"/>
        <dbReference type="ChEBI" id="CHEBI:16724"/>
        <dbReference type="ChEBI" id="CHEBI:16810"/>
        <dbReference type="ChEBI" id="CHEBI:57706"/>
        <dbReference type="EC" id="1.1.99.24"/>
    </reaction>
</comment>
<dbReference type="FunFam" id="3.40.50.1970:FF:000003">
    <property type="entry name" value="Alcohol dehydrogenase, iron-containing"/>
    <property type="match status" value="1"/>
</dbReference>
<comment type="caution">
    <text evidence="10">The sequence shown here is derived from an EMBL/GenBank/DDBJ whole genome shotgun (WGS) entry which is preliminary data.</text>
</comment>
<dbReference type="FunFam" id="1.20.1090.10:FF:000003">
    <property type="entry name" value="Probable hydroxyacid-oxoacid transhydrogenase, mitochondrial"/>
    <property type="match status" value="1"/>
</dbReference>
<evidence type="ECO:0000256" key="4">
    <source>
        <dbReference type="ARBA" id="ARBA00022946"/>
    </source>
</evidence>
<keyword evidence="5" id="KW-0560">Oxidoreductase</keyword>
<dbReference type="InterPro" id="IPR001670">
    <property type="entry name" value="ADH_Fe/GldA"/>
</dbReference>
<comment type="subcellular location">
    <subcellularLocation>
        <location evidence="2">Mitochondrion</location>
    </subcellularLocation>
</comment>
<dbReference type="CDD" id="cd08190">
    <property type="entry name" value="HOT"/>
    <property type="match status" value="1"/>
</dbReference>
<accession>A0A9Q3CJK3</accession>
<dbReference type="InterPro" id="IPR056798">
    <property type="entry name" value="ADH_Fe_C"/>
</dbReference>
<dbReference type="GO" id="GO:0047988">
    <property type="term" value="F:hydroxyacid-oxoacid transhydrogenase activity"/>
    <property type="evidence" value="ECO:0007669"/>
    <property type="project" value="UniProtKB-EC"/>
</dbReference>
<dbReference type="GO" id="GO:0046872">
    <property type="term" value="F:metal ion binding"/>
    <property type="evidence" value="ECO:0007669"/>
    <property type="project" value="InterPro"/>
</dbReference>
<evidence type="ECO:0000256" key="6">
    <source>
        <dbReference type="ARBA" id="ARBA00023128"/>
    </source>
</evidence>
<dbReference type="GO" id="GO:0005739">
    <property type="term" value="C:mitochondrion"/>
    <property type="evidence" value="ECO:0007669"/>
    <property type="project" value="UniProtKB-SubCell"/>
</dbReference>
<dbReference type="EMBL" id="AVOT02007397">
    <property type="protein sequence ID" value="MBW0483816.1"/>
    <property type="molecule type" value="Genomic_DNA"/>
</dbReference>
<evidence type="ECO:0008006" key="12">
    <source>
        <dbReference type="Google" id="ProtNLM"/>
    </source>
</evidence>
<dbReference type="Gene3D" id="3.40.50.1970">
    <property type="match status" value="1"/>
</dbReference>
<keyword evidence="6" id="KW-0496">Mitochondrion</keyword>
<feature type="domain" description="Fe-containing alcohol dehydrogenase-like C-terminal" evidence="9">
    <location>
        <begin position="308"/>
        <end position="504"/>
    </location>
</feature>
<dbReference type="SUPFAM" id="SSF56796">
    <property type="entry name" value="Dehydroquinate synthase-like"/>
    <property type="match status" value="1"/>
</dbReference>
<reference evidence="10" key="1">
    <citation type="submission" date="2021-03" db="EMBL/GenBank/DDBJ databases">
        <title>Draft genome sequence of rust myrtle Austropuccinia psidii MF-1, a brazilian biotype.</title>
        <authorList>
            <person name="Quecine M.C."/>
            <person name="Pachon D.M.R."/>
            <person name="Bonatelli M.L."/>
            <person name="Correr F.H."/>
            <person name="Franceschini L.M."/>
            <person name="Leite T.F."/>
            <person name="Margarido G.R.A."/>
            <person name="Almeida C.A."/>
            <person name="Ferrarezi J.A."/>
            <person name="Labate C.A."/>
        </authorList>
    </citation>
    <scope>NUCLEOTIDE SEQUENCE</scope>
    <source>
        <strain evidence="10">MF-1</strain>
    </source>
</reference>
<feature type="domain" description="Alcohol dehydrogenase iron-type/glycerol dehydrogenase GldA" evidence="8">
    <location>
        <begin position="85"/>
        <end position="258"/>
    </location>
</feature>
<dbReference type="AlphaFoldDB" id="A0A9Q3CJK3"/>
<evidence type="ECO:0000256" key="1">
    <source>
        <dbReference type="ARBA" id="ARBA00000813"/>
    </source>
</evidence>
<keyword evidence="11" id="KW-1185">Reference proteome</keyword>
<dbReference type="Gene3D" id="1.20.1090.10">
    <property type="entry name" value="Dehydroquinate synthase-like - alpha domain"/>
    <property type="match status" value="1"/>
</dbReference>
<name>A0A9Q3CJK3_9BASI</name>
<evidence type="ECO:0000256" key="3">
    <source>
        <dbReference type="ARBA" id="ARBA00010005"/>
    </source>
</evidence>
<comment type="catalytic activity">
    <reaction evidence="1">
        <text>(S)-3-hydroxybutanoate + 2-oxoglutarate = (R)-2-hydroxyglutarate + acetoacetate</text>
        <dbReference type="Rhea" id="RHEA:23048"/>
        <dbReference type="ChEBI" id="CHEBI:11047"/>
        <dbReference type="ChEBI" id="CHEBI:13705"/>
        <dbReference type="ChEBI" id="CHEBI:15801"/>
        <dbReference type="ChEBI" id="CHEBI:16810"/>
        <dbReference type="EC" id="1.1.99.24"/>
    </reaction>
</comment>
<dbReference type="InterPro" id="IPR042157">
    <property type="entry name" value="HOT"/>
</dbReference>
<dbReference type="OrthoDB" id="339764at2759"/>
<evidence type="ECO:0000256" key="2">
    <source>
        <dbReference type="ARBA" id="ARBA00004173"/>
    </source>
</evidence>
<dbReference type="GO" id="GO:0004022">
    <property type="term" value="F:alcohol dehydrogenase (NAD+) activity"/>
    <property type="evidence" value="ECO:0007669"/>
    <property type="project" value="InterPro"/>
</dbReference>
<gene>
    <name evidence="10" type="ORF">O181_023531</name>
</gene>
<keyword evidence="4" id="KW-0809">Transit peptide</keyword>
<evidence type="ECO:0000259" key="8">
    <source>
        <dbReference type="Pfam" id="PF00465"/>
    </source>
</evidence>
<dbReference type="PANTHER" id="PTHR11496:SF83">
    <property type="entry name" value="HYDROXYACID-OXOACID TRANSHYDROGENASE, MITOCHONDRIAL"/>
    <property type="match status" value="1"/>
</dbReference>
<dbReference type="Proteomes" id="UP000765509">
    <property type="component" value="Unassembled WGS sequence"/>
</dbReference>
<comment type="similarity">
    <text evidence="3">Belongs to the iron-containing alcohol dehydrogenase family. Hydroxyacid-oxoacid transhydrogenase subfamily.</text>
</comment>
<protein>
    <recommendedName>
        <fullName evidence="12">Hydroxyacid-oxoacid transhydrogenase</fullName>
    </recommendedName>
</protein>
<dbReference type="Pfam" id="PF25137">
    <property type="entry name" value="ADH_Fe_C"/>
    <property type="match status" value="1"/>
</dbReference>
<evidence type="ECO:0000256" key="5">
    <source>
        <dbReference type="ARBA" id="ARBA00023002"/>
    </source>
</evidence>
<evidence type="ECO:0000256" key="7">
    <source>
        <dbReference type="ARBA" id="ARBA00049496"/>
    </source>
</evidence>
<dbReference type="PANTHER" id="PTHR11496">
    <property type="entry name" value="ALCOHOL DEHYDROGENASE"/>
    <property type="match status" value="1"/>
</dbReference>
<dbReference type="InterPro" id="IPR039697">
    <property type="entry name" value="Alcohol_dehydrogenase_Fe"/>
</dbReference>
<evidence type="ECO:0000313" key="10">
    <source>
        <dbReference type="EMBL" id="MBW0483816.1"/>
    </source>
</evidence>
<organism evidence="10 11">
    <name type="scientific">Austropuccinia psidii MF-1</name>
    <dbReference type="NCBI Taxonomy" id="1389203"/>
    <lineage>
        <taxon>Eukaryota</taxon>
        <taxon>Fungi</taxon>
        <taxon>Dikarya</taxon>
        <taxon>Basidiomycota</taxon>
        <taxon>Pucciniomycotina</taxon>
        <taxon>Pucciniomycetes</taxon>
        <taxon>Pucciniales</taxon>
        <taxon>Sphaerophragmiaceae</taxon>
        <taxon>Austropuccinia</taxon>
    </lineage>
</organism>
<dbReference type="Pfam" id="PF00465">
    <property type="entry name" value="Fe-ADH"/>
    <property type="match status" value="1"/>
</dbReference>
<proteinExistence type="inferred from homology"/>
<evidence type="ECO:0000313" key="11">
    <source>
        <dbReference type="Proteomes" id="UP000765509"/>
    </source>
</evidence>
<dbReference type="PROSITE" id="PS51257">
    <property type="entry name" value="PROKAR_LIPOPROTEIN"/>
    <property type="match status" value="1"/>
</dbReference>